<dbReference type="InterPro" id="IPR008930">
    <property type="entry name" value="Terpenoid_cyclase/PrenylTrfase"/>
</dbReference>
<keyword evidence="3" id="KW-1133">Transmembrane helix</keyword>
<evidence type="ECO:0000256" key="2">
    <source>
        <dbReference type="SAM" id="MobiDB-lite"/>
    </source>
</evidence>
<feature type="transmembrane region" description="Helical" evidence="3">
    <location>
        <begin position="984"/>
        <end position="1003"/>
    </location>
</feature>
<dbReference type="InterPro" id="IPR008855">
    <property type="entry name" value="TRAP-delta"/>
</dbReference>
<evidence type="ECO:0000313" key="7">
    <source>
        <dbReference type="Proteomes" id="UP001146793"/>
    </source>
</evidence>
<dbReference type="Pfam" id="PF00432">
    <property type="entry name" value="Prenyltrans"/>
    <property type="match status" value="2"/>
</dbReference>
<keyword evidence="4" id="KW-0732">Signal</keyword>
<gene>
    <name evidence="6" type="ORF">M0812_13965</name>
</gene>
<keyword evidence="1" id="KW-0677">Repeat</keyword>
<feature type="signal peptide" evidence="4">
    <location>
        <begin position="1"/>
        <end position="19"/>
    </location>
</feature>
<accession>A0AAV7ZNJ5</accession>
<keyword evidence="6" id="KW-0808">Transferase</keyword>
<sequence>MGIIGKIFLILVLLIVLEGSKLSENKVLSELHKYQDRTNGGFSNEIDETATIQGTFGAVLLSTLYGFRDENLAEGVTHFVELCANNDFGYGSNPKQASELESTFYTTWIYRLLGTLPDTQHVSNYILSLLDRETMLFAPKKGGRPSIIGTALAFQTLDLLDESWESVLPENTAEVLKSKIKKGMVVSDTEAYFNFGSSNIVYDNYHGIVLAKYLKIELGPIKPWVNFIKNMQVFDGKNDGSFYDDIAKEYSGIESTTFSLLSLKLLAEIHSIENNKEIPNFFKLIDKEELKDYLTSKEGDLWTVSRAHFGLALIEEIFEFVETFVEWETINGDKPKELIEGTDLRLVFTAKTFSSLRHGGLDIKSKILFKAENKETFESLKAISYTFDQERRQYISEKVIQTNNKVGKVLVETKGEMNIVGLGKVSFIKETQNSIGYKIDIIPSASVAGTEIELGGTASIGTKFDFIVKLSSLNDQNPHILSGDFDVSMTIFDSSLFVVNHQVFDCRDNQQEINFNYVLSNNDLPSGTLFFRFEVGNEKVGIHTSKSIHYNVDIPMISSNIEFKNFKKNEKINYKIGDKVEISLQSGSIPDLITPIFYESKAAKETEYKRVDGTKIPNGNWNFFMEVTTPSGEIVKTVESELGETENGMLILSFNYEIEPILNNLGTNMVNFYYLTATGKSVPLTNLENTFKEESEEDSEQEEEEEEETNEDFSQLSFNVDHNLQMTEVTNYPNEDDFFYGNKIVYVFKILDTISEKLLSQDEEKTESNFGIYLELLHKESVEEEIEFISVSEMAKVSKDTFMIKWTINPNAIKGEGKIRIIGKRGSEARINILREQKEEEEEEQDEKYCVYDISIGGEINVKHELYQTLTKYSSKTVFFIEFELQCKQKTLEGAKLYSTLKYAGDNKDKSQIIEENLYVNHHDKKYQVTFVNKHENVKPGKYEMVFYRDIDQERAARNGWETVEPLFSVEIPHSKLKPIQSSISGQFILIALLGAIFVWISMKTYQIEKMPSNN</sequence>
<evidence type="ECO:0000313" key="6">
    <source>
        <dbReference type="EMBL" id="KAJ3441945.1"/>
    </source>
</evidence>
<dbReference type="Proteomes" id="UP001146793">
    <property type="component" value="Unassembled WGS sequence"/>
</dbReference>
<organism evidence="6 7">
    <name type="scientific">Anaeramoeba flamelloides</name>
    <dbReference type="NCBI Taxonomy" id="1746091"/>
    <lineage>
        <taxon>Eukaryota</taxon>
        <taxon>Metamonada</taxon>
        <taxon>Anaeramoebidae</taxon>
        <taxon>Anaeramoeba</taxon>
    </lineage>
</organism>
<feature type="chain" id="PRO_5043832424" evidence="4">
    <location>
        <begin position="20"/>
        <end position="1015"/>
    </location>
</feature>
<keyword evidence="3" id="KW-0472">Membrane</keyword>
<evidence type="ECO:0000259" key="5">
    <source>
        <dbReference type="Pfam" id="PF00432"/>
    </source>
</evidence>
<feature type="compositionally biased region" description="Acidic residues" evidence="2">
    <location>
        <begin position="694"/>
        <end position="711"/>
    </location>
</feature>
<feature type="domain" description="Prenyltransferase alpha-alpha toroid" evidence="5">
    <location>
        <begin position="215"/>
        <end position="302"/>
    </location>
</feature>
<name>A0AAV7ZNJ5_9EUKA</name>
<feature type="region of interest" description="Disordered" evidence="2">
    <location>
        <begin position="691"/>
        <end position="713"/>
    </location>
</feature>
<dbReference type="Gene3D" id="1.50.10.20">
    <property type="match status" value="1"/>
</dbReference>
<dbReference type="SUPFAM" id="SSF48239">
    <property type="entry name" value="Terpenoid cyclases/Protein prenyltransferases"/>
    <property type="match status" value="1"/>
</dbReference>
<evidence type="ECO:0000256" key="4">
    <source>
        <dbReference type="SAM" id="SignalP"/>
    </source>
</evidence>
<evidence type="ECO:0000256" key="1">
    <source>
        <dbReference type="ARBA" id="ARBA00022737"/>
    </source>
</evidence>
<evidence type="ECO:0000256" key="3">
    <source>
        <dbReference type="SAM" id="Phobius"/>
    </source>
</evidence>
<comment type="caution">
    <text evidence="6">The sequence shown here is derived from an EMBL/GenBank/DDBJ whole genome shotgun (WGS) entry which is preliminary data.</text>
</comment>
<dbReference type="GO" id="GO:0016020">
    <property type="term" value="C:membrane"/>
    <property type="evidence" value="ECO:0007669"/>
    <property type="project" value="InterPro"/>
</dbReference>
<dbReference type="GO" id="GO:0016740">
    <property type="term" value="F:transferase activity"/>
    <property type="evidence" value="ECO:0007669"/>
    <property type="project" value="UniProtKB-KW"/>
</dbReference>
<dbReference type="EMBL" id="JANTQA010000029">
    <property type="protein sequence ID" value="KAJ3441945.1"/>
    <property type="molecule type" value="Genomic_DNA"/>
</dbReference>
<protein>
    <submittedName>
        <fullName evidence="6">Geranylgeranyl transferase type-2 subunit beta</fullName>
    </submittedName>
</protein>
<keyword evidence="3" id="KW-0812">Transmembrane</keyword>
<feature type="domain" description="Prenyltransferase alpha-alpha toroid" evidence="5">
    <location>
        <begin position="9"/>
        <end position="121"/>
    </location>
</feature>
<proteinExistence type="predicted"/>
<dbReference type="Pfam" id="PF05404">
    <property type="entry name" value="TRAP-delta"/>
    <property type="match status" value="1"/>
</dbReference>
<dbReference type="GO" id="GO:0005783">
    <property type="term" value="C:endoplasmic reticulum"/>
    <property type="evidence" value="ECO:0007669"/>
    <property type="project" value="InterPro"/>
</dbReference>
<dbReference type="AlphaFoldDB" id="A0AAV7ZNJ5"/>
<reference evidence="6" key="1">
    <citation type="submission" date="2022-08" db="EMBL/GenBank/DDBJ databases">
        <title>Novel sulphate-reducing endosymbionts in the free-living metamonad Anaeramoeba.</title>
        <authorList>
            <person name="Jerlstrom-Hultqvist J."/>
            <person name="Cepicka I."/>
            <person name="Gallot-Lavallee L."/>
            <person name="Salas-Leiva D."/>
            <person name="Curtis B.A."/>
            <person name="Zahonova K."/>
            <person name="Pipaliya S."/>
            <person name="Dacks J."/>
            <person name="Roger A.J."/>
        </authorList>
    </citation>
    <scope>NUCLEOTIDE SEQUENCE</scope>
    <source>
        <strain evidence="6">Busselton2</strain>
    </source>
</reference>
<dbReference type="InterPro" id="IPR001330">
    <property type="entry name" value="Prenyltrans"/>
</dbReference>